<dbReference type="AlphaFoldDB" id="A0A0K0D8T6"/>
<proteinExistence type="predicted"/>
<keyword evidence="1" id="KW-1185">Reference proteome</keyword>
<reference evidence="1" key="1">
    <citation type="submission" date="2012-09" db="EMBL/GenBank/DDBJ databases">
        <authorList>
            <person name="Martin A.A."/>
        </authorList>
    </citation>
    <scope>NUCLEOTIDE SEQUENCE</scope>
</reference>
<dbReference type="STRING" id="6313.A0A0K0D8T6"/>
<evidence type="ECO:0000313" key="2">
    <source>
        <dbReference type="WBParaSite" id="ACAC_0000648101-mRNA-1"/>
    </source>
</evidence>
<reference evidence="2" key="2">
    <citation type="submission" date="2017-02" db="UniProtKB">
        <authorList>
            <consortium name="WormBaseParasite"/>
        </authorList>
    </citation>
    <scope>IDENTIFICATION</scope>
</reference>
<organism evidence="1 2">
    <name type="scientific">Angiostrongylus cantonensis</name>
    <name type="common">Rat lungworm</name>
    <dbReference type="NCBI Taxonomy" id="6313"/>
    <lineage>
        <taxon>Eukaryota</taxon>
        <taxon>Metazoa</taxon>
        <taxon>Ecdysozoa</taxon>
        <taxon>Nematoda</taxon>
        <taxon>Chromadorea</taxon>
        <taxon>Rhabditida</taxon>
        <taxon>Rhabditina</taxon>
        <taxon>Rhabditomorpha</taxon>
        <taxon>Strongyloidea</taxon>
        <taxon>Metastrongylidae</taxon>
        <taxon>Angiostrongylus</taxon>
    </lineage>
</organism>
<accession>A0A0K0D8T6</accession>
<sequence>MASRPFSSIKLELTDPQCLMAAGPVQGPTPLSVEPCSNYKSGIFTLAVRLPTGGRTTTPNGTSGLAV</sequence>
<dbReference type="WBParaSite" id="ACAC_0000648101-mRNA-1">
    <property type="protein sequence ID" value="ACAC_0000648101-mRNA-1"/>
    <property type="gene ID" value="ACAC_0000648101"/>
</dbReference>
<name>A0A0K0D8T6_ANGCA</name>
<dbReference type="Proteomes" id="UP000035642">
    <property type="component" value="Unassembled WGS sequence"/>
</dbReference>
<evidence type="ECO:0000313" key="1">
    <source>
        <dbReference type="Proteomes" id="UP000035642"/>
    </source>
</evidence>
<protein>
    <submittedName>
        <fullName evidence="2">Uncharacterized protein</fullName>
    </submittedName>
</protein>